<dbReference type="PANTHER" id="PTHR35936:SF17">
    <property type="entry name" value="ARGININE-BINDING EXTRACELLULAR PROTEIN ARTP"/>
    <property type="match status" value="1"/>
</dbReference>
<dbReference type="SMART" id="SM00062">
    <property type="entry name" value="PBPb"/>
    <property type="match status" value="1"/>
</dbReference>
<feature type="chain" id="PRO_5045675317" evidence="2">
    <location>
        <begin position="21"/>
        <end position="275"/>
    </location>
</feature>
<dbReference type="InterPro" id="IPR001638">
    <property type="entry name" value="Solute-binding_3/MltF_N"/>
</dbReference>
<accession>A0ABR7R917</accession>
<dbReference type="InterPro" id="IPR022448">
    <property type="entry name" value="Quinoprotein_dehydrogenase"/>
</dbReference>
<organism evidence="4 5">
    <name type="scientific">Pseudoroseomonas ludipueritiae</name>
    <dbReference type="NCBI Taxonomy" id="198093"/>
    <lineage>
        <taxon>Bacteria</taxon>
        <taxon>Pseudomonadati</taxon>
        <taxon>Pseudomonadota</taxon>
        <taxon>Alphaproteobacteria</taxon>
        <taxon>Acetobacterales</taxon>
        <taxon>Acetobacteraceae</taxon>
        <taxon>Pseudoroseomonas</taxon>
    </lineage>
</organism>
<name>A0ABR7R917_9PROT</name>
<feature type="domain" description="Solute-binding protein family 3/N-terminal" evidence="3">
    <location>
        <begin position="33"/>
        <end position="262"/>
    </location>
</feature>
<dbReference type="PANTHER" id="PTHR35936">
    <property type="entry name" value="MEMBRANE-BOUND LYTIC MUREIN TRANSGLYCOSYLASE F"/>
    <property type="match status" value="1"/>
</dbReference>
<reference evidence="4 5" key="1">
    <citation type="journal article" date="2009" name="Int. J. Syst. Evol. Microbiol.">
        <title>Transfer of Teichococcus ludipueritiae and Muricoccus roseus to the genus Roseomonas, as Roseomonas ludipueritiae comb. nov. and Roseomonas rosea comb. nov., respectively, and emended description of the genus Roseomonas.</title>
        <authorList>
            <person name="Sanchez-Porro C."/>
            <person name="Gallego V."/>
            <person name="Busse H.J."/>
            <person name="Kampfer P."/>
            <person name="Ventosa A."/>
        </authorList>
    </citation>
    <scope>NUCLEOTIDE SEQUENCE [LARGE SCALE GENOMIC DNA]</scope>
    <source>
        <strain evidence="4 5">DSM 14915</strain>
    </source>
</reference>
<gene>
    <name evidence="4" type="ORF">IBL25_14655</name>
</gene>
<dbReference type="Gene3D" id="3.40.190.10">
    <property type="entry name" value="Periplasmic binding protein-like II"/>
    <property type="match status" value="2"/>
</dbReference>
<proteinExistence type="predicted"/>
<dbReference type="RefSeq" id="WP_187779287.1">
    <property type="nucleotide sequence ID" value="NZ_JACTUZ010000065.1"/>
</dbReference>
<dbReference type="EMBL" id="JACTUZ010000065">
    <property type="protein sequence ID" value="MBC9178183.1"/>
    <property type="molecule type" value="Genomic_DNA"/>
</dbReference>
<feature type="signal peptide" evidence="2">
    <location>
        <begin position="1"/>
        <end position="20"/>
    </location>
</feature>
<evidence type="ECO:0000313" key="5">
    <source>
        <dbReference type="Proteomes" id="UP000603940"/>
    </source>
</evidence>
<evidence type="ECO:0000256" key="2">
    <source>
        <dbReference type="SAM" id="SignalP"/>
    </source>
</evidence>
<evidence type="ECO:0000313" key="4">
    <source>
        <dbReference type="EMBL" id="MBC9178183.1"/>
    </source>
</evidence>
<dbReference type="Proteomes" id="UP000603940">
    <property type="component" value="Unassembled WGS sequence"/>
</dbReference>
<dbReference type="Pfam" id="PF13531">
    <property type="entry name" value="SBP_bac_11"/>
    <property type="match status" value="1"/>
</dbReference>
<keyword evidence="1 2" id="KW-0732">Signal</keyword>
<sequence>MRRWPGLVAALLLGTLVPVAAGAQTGELVPQDELRVCADPANLPFSNERGEGFENRIAQIMGDALGLPVRSVFFPQVQGFVRNTLGLRRCDLVMGTVASDDVMQNTNPYYHTTYVAVFRNDRPPPPEDFADPAQRQLRFGVIARTPPVDLLARNGLLNRTRSYALVVDTRVEAPAAQMLRDLAAGELDVALVWGPIAGYQSHVQHLPLTMRALPSAPGAARMDYRITMGVRANEPQWRRRINAAIRDRQAEITAVLREYGVPLLRPDGRLDTGTP</sequence>
<keyword evidence="5" id="KW-1185">Reference proteome</keyword>
<evidence type="ECO:0000259" key="3">
    <source>
        <dbReference type="SMART" id="SM00062"/>
    </source>
</evidence>
<comment type="caution">
    <text evidence="4">The sequence shown here is derived from an EMBL/GenBank/DDBJ whole genome shotgun (WGS) entry which is preliminary data.</text>
</comment>
<protein>
    <submittedName>
        <fullName evidence="4">Quinoprotein dehydrogenase-associated putative ABC transporter substrate-binding protein</fullName>
    </submittedName>
</protein>
<evidence type="ECO:0000256" key="1">
    <source>
        <dbReference type="ARBA" id="ARBA00022729"/>
    </source>
</evidence>
<dbReference type="SUPFAM" id="SSF53850">
    <property type="entry name" value="Periplasmic binding protein-like II"/>
    <property type="match status" value="1"/>
</dbReference>
<dbReference type="NCBIfam" id="TIGR03871">
    <property type="entry name" value="ABC_peri_MoxJ_2"/>
    <property type="match status" value="1"/>
</dbReference>